<dbReference type="EMBL" id="JACEIK010003945">
    <property type="protein sequence ID" value="MCD9643633.1"/>
    <property type="molecule type" value="Genomic_DNA"/>
</dbReference>
<evidence type="ECO:0000313" key="1">
    <source>
        <dbReference type="EMBL" id="MCD9643633.1"/>
    </source>
</evidence>
<proteinExistence type="predicted"/>
<accession>A0ABS8V8X3</accession>
<comment type="caution">
    <text evidence="1">The sequence shown here is derived from an EMBL/GenBank/DDBJ whole genome shotgun (WGS) entry which is preliminary data.</text>
</comment>
<name>A0ABS8V8X3_DATST</name>
<evidence type="ECO:0000313" key="2">
    <source>
        <dbReference type="Proteomes" id="UP000823775"/>
    </source>
</evidence>
<gene>
    <name evidence="1" type="ORF">HAX54_031251</name>
</gene>
<dbReference type="Proteomes" id="UP000823775">
    <property type="component" value="Unassembled WGS sequence"/>
</dbReference>
<keyword evidence="2" id="KW-1185">Reference proteome</keyword>
<protein>
    <submittedName>
        <fullName evidence="1">Uncharacterized protein</fullName>
    </submittedName>
</protein>
<organism evidence="1 2">
    <name type="scientific">Datura stramonium</name>
    <name type="common">Jimsonweed</name>
    <name type="synonym">Common thornapple</name>
    <dbReference type="NCBI Taxonomy" id="4076"/>
    <lineage>
        <taxon>Eukaryota</taxon>
        <taxon>Viridiplantae</taxon>
        <taxon>Streptophyta</taxon>
        <taxon>Embryophyta</taxon>
        <taxon>Tracheophyta</taxon>
        <taxon>Spermatophyta</taxon>
        <taxon>Magnoliopsida</taxon>
        <taxon>eudicotyledons</taxon>
        <taxon>Gunneridae</taxon>
        <taxon>Pentapetalae</taxon>
        <taxon>asterids</taxon>
        <taxon>lamiids</taxon>
        <taxon>Solanales</taxon>
        <taxon>Solanaceae</taxon>
        <taxon>Solanoideae</taxon>
        <taxon>Datureae</taxon>
        <taxon>Datura</taxon>
    </lineage>
</organism>
<feature type="non-terminal residue" evidence="1">
    <location>
        <position position="1"/>
    </location>
</feature>
<reference evidence="1 2" key="1">
    <citation type="journal article" date="2021" name="BMC Genomics">
        <title>Datura genome reveals duplications of psychoactive alkaloid biosynthetic genes and high mutation rate following tissue culture.</title>
        <authorList>
            <person name="Rajewski A."/>
            <person name="Carter-House D."/>
            <person name="Stajich J."/>
            <person name="Litt A."/>
        </authorList>
    </citation>
    <scope>NUCLEOTIDE SEQUENCE [LARGE SCALE GENOMIC DNA]</scope>
    <source>
        <strain evidence="1">AR-01</strain>
    </source>
</reference>
<sequence>AVGRGGRGYISLSEIEAEVEVEVEVEAEAAYILDPVPASPPVFFSVADPSPSTPACSSQASADSYLAHLENMDWGFICSEIGDEPIRDIEGGRRLTYSDAICIGDYVEDMP</sequence>
<feature type="non-terminal residue" evidence="1">
    <location>
        <position position="111"/>
    </location>
</feature>